<proteinExistence type="predicted"/>
<keyword evidence="3" id="KW-1185">Reference proteome</keyword>
<protein>
    <submittedName>
        <fullName evidence="2">Uncharacterized protein</fullName>
    </submittedName>
</protein>
<sequence length="118" mass="13623">MCFGAYNGKCKEDDVFVNLFRVLVVGEAMLLFLLSLTSDKEQSTKENNGAMLYLNDGENEGIRETIYALMKLMPPWLLVTHIWKHAKSCLGSFLLIWMRFLLKLRLIPSGRCRCILNY</sequence>
<dbReference type="Proteomes" id="UP001159364">
    <property type="component" value="Linkage Group LG06"/>
</dbReference>
<gene>
    <name evidence="2" type="ORF">K2173_023250</name>
</gene>
<keyword evidence="1" id="KW-1133">Transmembrane helix</keyword>
<evidence type="ECO:0000313" key="2">
    <source>
        <dbReference type="EMBL" id="KAJ8763045.1"/>
    </source>
</evidence>
<dbReference type="EMBL" id="JAIWQS010000006">
    <property type="protein sequence ID" value="KAJ8763045.1"/>
    <property type="molecule type" value="Genomic_DNA"/>
</dbReference>
<evidence type="ECO:0000256" key="1">
    <source>
        <dbReference type="SAM" id="Phobius"/>
    </source>
</evidence>
<accession>A0AAV8T8G4</accession>
<reference evidence="2 3" key="1">
    <citation type="submission" date="2021-09" db="EMBL/GenBank/DDBJ databases">
        <title>Genomic insights and catalytic innovation underlie evolution of tropane alkaloids biosynthesis.</title>
        <authorList>
            <person name="Wang Y.-J."/>
            <person name="Tian T."/>
            <person name="Huang J.-P."/>
            <person name="Huang S.-X."/>
        </authorList>
    </citation>
    <scope>NUCLEOTIDE SEQUENCE [LARGE SCALE GENOMIC DNA]</scope>
    <source>
        <strain evidence="2">KIB-2018</strain>
        <tissue evidence="2">Leaf</tissue>
    </source>
</reference>
<name>A0AAV8T8G4_9ROSI</name>
<keyword evidence="1" id="KW-0472">Membrane</keyword>
<keyword evidence="1" id="KW-0812">Transmembrane</keyword>
<comment type="caution">
    <text evidence="2">The sequence shown here is derived from an EMBL/GenBank/DDBJ whole genome shotgun (WGS) entry which is preliminary data.</text>
</comment>
<feature type="transmembrane region" description="Helical" evidence="1">
    <location>
        <begin position="15"/>
        <end position="36"/>
    </location>
</feature>
<evidence type="ECO:0000313" key="3">
    <source>
        <dbReference type="Proteomes" id="UP001159364"/>
    </source>
</evidence>
<organism evidence="2 3">
    <name type="scientific">Erythroxylum novogranatense</name>
    <dbReference type="NCBI Taxonomy" id="1862640"/>
    <lineage>
        <taxon>Eukaryota</taxon>
        <taxon>Viridiplantae</taxon>
        <taxon>Streptophyta</taxon>
        <taxon>Embryophyta</taxon>
        <taxon>Tracheophyta</taxon>
        <taxon>Spermatophyta</taxon>
        <taxon>Magnoliopsida</taxon>
        <taxon>eudicotyledons</taxon>
        <taxon>Gunneridae</taxon>
        <taxon>Pentapetalae</taxon>
        <taxon>rosids</taxon>
        <taxon>fabids</taxon>
        <taxon>Malpighiales</taxon>
        <taxon>Erythroxylaceae</taxon>
        <taxon>Erythroxylum</taxon>
    </lineage>
</organism>
<dbReference type="AlphaFoldDB" id="A0AAV8T8G4"/>